<dbReference type="EMBL" id="JBEPAZ010000059">
    <property type="protein sequence ID" value="MER6433419.1"/>
    <property type="molecule type" value="Genomic_DNA"/>
</dbReference>
<accession>A0ABV1UI77</accession>
<dbReference type="RefSeq" id="WP_352065588.1">
    <property type="nucleotide sequence ID" value="NZ_JBEPAZ010000059.1"/>
</dbReference>
<dbReference type="SUPFAM" id="SSF55729">
    <property type="entry name" value="Acyl-CoA N-acyltransferases (Nat)"/>
    <property type="match status" value="1"/>
</dbReference>
<dbReference type="Proteomes" id="UP001470023">
    <property type="component" value="Unassembled WGS sequence"/>
</dbReference>
<evidence type="ECO:0000259" key="1">
    <source>
        <dbReference type="PROSITE" id="PS51186"/>
    </source>
</evidence>
<evidence type="ECO:0000313" key="2">
    <source>
        <dbReference type="EMBL" id="MER6433419.1"/>
    </source>
</evidence>
<keyword evidence="3" id="KW-1185">Reference proteome</keyword>
<dbReference type="Gene3D" id="3.40.630.30">
    <property type="match status" value="1"/>
</dbReference>
<evidence type="ECO:0000313" key="3">
    <source>
        <dbReference type="Proteomes" id="UP001470023"/>
    </source>
</evidence>
<dbReference type="GO" id="GO:0016746">
    <property type="term" value="F:acyltransferase activity"/>
    <property type="evidence" value="ECO:0007669"/>
    <property type="project" value="UniProtKB-KW"/>
</dbReference>
<dbReference type="Pfam" id="PF00583">
    <property type="entry name" value="Acetyltransf_1"/>
    <property type="match status" value="1"/>
</dbReference>
<feature type="domain" description="N-acetyltransferase" evidence="1">
    <location>
        <begin position="5"/>
        <end position="152"/>
    </location>
</feature>
<keyword evidence="2" id="KW-0012">Acyltransferase</keyword>
<proteinExistence type="predicted"/>
<dbReference type="EC" id="2.3.1.-" evidence="2"/>
<protein>
    <submittedName>
        <fullName evidence="2">N-acetyltransferase</fullName>
        <ecNumber evidence="2">2.3.1.-</ecNumber>
    </submittedName>
</protein>
<gene>
    <name evidence="2" type="ORF">ABT272_37720</name>
</gene>
<comment type="caution">
    <text evidence="2">The sequence shown here is derived from an EMBL/GenBank/DDBJ whole genome shotgun (WGS) entry which is preliminary data.</text>
</comment>
<dbReference type="InterPro" id="IPR016181">
    <property type="entry name" value="Acyl_CoA_acyltransferase"/>
</dbReference>
<dbReference type="InterPro" id="IPR000182">
    <property type="entry name" value="GNAT_dom"/>
</dbReference>
<keyword evidence="2" id="KW-0808">Transferase</keyword>
<reference evidence="2 3" key="1">
    <citation type="submission" date="2024-06" db="EMBL/GenBank/DDBJ databases">
        <title>The Natural Products Discovery Center: Release of the First 8490 Sequenced Strains for Exploring Actinobacteria Biosynthetic Diversity.</title>
        <authorList>
            <person name="Kalkreuter E."/>
            <person name="Kautsar S.A."/>
            <person name="Yang D."/>
            <person name="Bader C.D."/>
            <person name="Teijaro C.N."/>
            <person name="Fluegel L."/>
            <person name="Davis C.M."/>
            <person name="Simpson J.R."/>
            <person name="Lauterbach L."/>
            <person name="Steele A.D."/>
            <person name="Gui C."/>
            <person name="Meng S."/>
            <person name="Li G."/>
            <person name="Viehrig K."/>
            <person name="Ye F."/>
            <person name="Su P."/>
            <person name="Kiefer A.F."/>
            <person name="Nichols A."/>
            <person name="Cepeda A.J."/>
            <person name="Yan W."/>
            <person name="Fan B."/>
            <person name="Jiang Y."/>
            <person name="Adhikari A."/>
            <person name="Zheng C.-J."/>
            <person name="Schuster L."/>
            <person name="Cowan T.M."/>
            <person name="Smanski M.J."/>
            <person name="Chevrette M.G."/>
            <person name="De Carvalho L.P.S."/>
            <person name="Shen B."/>
        </authorList>
    </citation>
    <scope>NUCLEOTIDE SEQUENCE [LARGE SCALE GENOMIC DNA]</scope>
    <source>
        <strain evidence="2 3">NPDC001166</strain>
    </source>
</reference>
<sequence length="170" mass="17539">MGNTWTTRAETGADIAAVRAINLAAFPTPAEADLVDTLRADPTAWLDGLSLVAVDEADRPVGHALLTRCHIDAVPALCLAPCAVRPEHQRSGAGAAAVRAALAAARSAGEHHVVVLGHPAYYPRFGFTRASAHGIGLTVDVPDEALMALSLDDGHPLPGGTVRFAAPFGI</sequence>
<organism evidence="2 3">
    <name type="scientific">Streptomyces sp. 900105245</name>
    <dbReference type="NCBI Taxonomy" id="3154379"/>
    <lineage>
        <taxon>Bacteria</taxon>
        <taxon>Bacillati</taxon>
        <taxon>Actinomycetota</taxon>
        <taxon>Actinomycetes</taxon>
        <taxon>Kitasatosporales</taxon>
        <taxon>Streptomycetaceae</taxon>
        <taxon>Streptomyces</taxon>
    </lineage>
</organism>
<dbReference type="PROSITE" id="PS51186">
    <property type="entry name" value="GNAT"/>
    <property type="match status" value="1"/>
</dbReference>
<name>A0ABV1UI77_9ACTN</name>